<feature type="transmembrane region" description="Helical" evidence="7">
    <location>
        <begin position="154"/>
        <end position="180"/>
    </location>
</feature>
<evidence type="ECO:0000259" key="8">
    <source>
        <dbReference type="PROSITE" id="PS50928"/>
    </source>
</evidence>
<dbReference type="Proteomes" id="UP000317893">
    <property type="component" value="Unassembled WGS sequence"/>
</dbReference>
<protein>
    <submittedName>
        <fullName evidence="9">Peptide/nickel transport system permease protein</fullName>
    </submittedName>
</protein>
<name>A0A542DWF5_9MICO</name>
<dbReference type="CDD" id="cd06261">
    <property type="entry name" value="TM_PBP2"/>
    <property type="match status" value="1"/>
</dbReference>
<keyword evidence="2 7" id="KW-0813">Transport</keyword>
<feature type="transmembrane region" description="Helical" evidence="7">
    <location>
        <begin position="311"/>
        <end position="333"/>
    </location>
</feature>
<accession>A0A542DWF5</accession>
<dbReference type="SUPFAM" id="SSF161098">
    <property type="entry name" value="MetI-like"/>
    <property type="match status" value="1"/>
</dbReference>
<feature type="transmembrane region" description="Helical" evidence="7">
    <location>
        <begin position="120"/>
        <end position="142"/>
    </location>
</feature>
<dbReference type="PANTHER" id="PTHR43163">
    <property type="entry name" value="DIPEPTIDE TRANSPORT SYSTEM PERMEASE PROTEIN DPPB-RELATED"/>
    <property type="match status" value="1"/>
</dbReference>
<evidence type="ECO:0000256" key="1">
    <source>
        <dbReference type="ARBA" id="ARBA00004651"/>
    </source>
</evidence>
<organism evidence="9 10">
    <name type="scientific">Lapillicoccus jejuensis</name>
    <dbReference type="NCBI Taxonomy" id="402171"/>
    <lineage>
        <taxon>Bacteria</taxon>
        <taxon>Bacillati</taxon>
        <taxon>Actinomycetota</taxon>
        <taxon>Actinomycetes</taxon>
        <taxon>Micrococcales</taxon>
        <taxon>Intrasporangiaceae</taxon>
        <taxon>Lapillicoccus</taxon>
    </lineage>
</organism>
<proteinExistence type="inferred from homology"/>
<keyword evidence="3" id="KW-1003">Cell membrane</keyword>
<evidence type="ECO:0000256" key="3">
    <source>
        <dbReference type="ARBA" id="ARBA00022475"/>
    </source>
</evidence>
<dbReference type="InterPro" id="IPR035906">
    <property type="entry name" value="MetI-like_sf"/>
</dbReference>
<keyword evidence="10" id="KW-1185">Reference proteome</keyword>
<evidence type="ECO:0000256" key="5">
    <source>
        <dbReference type="ARBA" id="ARBA00022989"/>
    </source>
</evidence>
<feature type="transmembrane region" description="Helical" evidence="7">
    <location>
        <begin position="12"/>
        <end position="32"/>
    </location>
</feature>
<dbReference type="EMBL" id="VFMN01000001">
    <property type="protein sequence ID" value="TQJ07385.1"/>
    <property type="molecule type" value="Genomic_DNA"/>
</dbReference>
<keyword evidence="5 7" id="KW-1133">Transmembrane helix</keyword>
<dbReference type="Pfam" id="PF00528">
    <property type="entry name" value="BPD_transp_1"/>
    <property type="match status" value="1"/>
</dbReference>
<feature type="transmembrane region" description="Helical" evidence="7">
    <location>
        <begin position="200"/>
        <end position="220"/>
    </location>
</feature>
<sequence length="340" mass="36749">MFFYIIRRLISAVAMLFVITLATYLLFFASPIDPASLTCSKNCTPAVIEGNRVKLGYDKPIPVQYANFLKGFVTTRYFPDDPELRKTNPQAVFVCDAPCLGYSALRTQGVTDMVKTAAPATASIAIAAFVMWIVFGVGFGIIAALKRGRWQDRLLVGVSLVGYSLPTFFIGTLLYVFVSVQWGIIPISNVGYFPIGDNGPIAWAVGITLPALTLAAVYAASYVRLTRAYMLETLSEDYIRTARAKGVKERTVIRRHGLRAALTPIVTAAGLDLGGLLGGAIISEQVFNIQGLGKMAIVAIQQTDLPSTVGVVLVAAFFIVIANLIVDVLYGVIDPRVRLA</sequence>
<dbReference type="InterPro" id="IPR045621">
    <property type="entry name" value="BPD_transp_1_N"/>
</dbReference>
<comment type="caution">
    <text evidence="9">The sequence shown here is derived from an EMBL/GenBank/DDBJ whole genome shotgun (WGS) entry which is preliminary data.</text>
</comment>
<evidence type="ECO:0000313" key="10">
    <source>
        <dbReference type="Proteomes" id="UP000317893"/>
    </source>
</evidence>
<evidence type="ECO:0000313" key="9">
    <source>
        <dbReference type="EMBL" id="TQJ07385.1"/>
    </source>
</evidence>
<dbReference type="Pfam" id="PF19300">
    <property type="entry name" value="BPD_transp_1_N"/>
    <property type="match status" value="1"/>
</dbReference>
<evidence type="ECO:0000256" key="4">
    <source>
        <dbReference type="ARBA" id="ARBA00022692"/>
    </source>
</evidence>
<feature type="domain" description="ABC transmembrane type-1" evidence="8">
    <location>
        <begin position="118"/>
        <end position="330"/>
    </location>
</feature>
<comment type="subcellular location">
    <subcellularLocation>
        <location evidence="1 7">Cell membrane</location>
        <topology evidence="1 7">Multi-pass membrane protein</topology>
    </subcellularLocation>
</comment>
<reference evidence="9 10" key="1">
    <citation type="submission" date="2019-06" db="EMBL/GenBank/DDBJ databases">
        <title>Sequencing the genomes of 1000 actinobacteria strains.</title>
        <authorList>
            <person name="Klenk H.-P."/>
        </authorList>
    </citation>
    <scope>NUCLEOTIDE SEQUENCE [LARGE SCALE GENOMIC DNA]</scope>
    <source>
        <strain evidence="9 10">DSM 18607</strain>
    </source>
</reference>
<evidence type="ECO:0000256" key="7">
    <source>
        <dbReference type="RuleBase" id="RU363032"/>
    </source>
</evidence>
<dbReference type="PROSITE" id="PS50928">
    <property type="entry name" value="ABC_TM1"/>
    <property type="match status" value="1"/>
</dbReference>
<dbReference type="GO" id="GO:0005886">
    <property type="term" value="C:plasma membrane"/>
    <property type="evidence" value="ECO:0007669"/>
    <property type="project" value="UniProtKB-SubCell"/>
</dbReference>
<dbReference type="Gene3D" id="1.10.3720.10">
    <property type="entry name" value="MetI-like"/>
    <property type="match status" value="1"/>
</dbReference>
<feature type="transmembrane region" description="Helical" evidence="7">
    <location>
        <begin position="260"/>
        <end position="282"/>
    </location>
</feature>
<comment type="similarity">
    <text evidence="7">Belongs to the binding-protein-dependent transport system permease family.</text>
</comment>
<keyword evidence="6 7" id="KW-0472">Membrane</keyword>
<dbReference type="InterPro" id="IPR000515">
    <property type="entry name" value="MetI-like"/>
</dbReference>
<keyword evidence="4 7" id="KW-0812">Transmembrane</keyword>
<dbReference type="GO" id="GO:0055085">
    <property type="term" value="P:transmembrane transport"/>
    <property type="evidence" value="ECO:0007669"/>
    <property type="project" value="InterPro"/>
</dbReference>
<dbReference type="OrthoDB" id="5169641at2"/>
<evidence type="ECO:0000256" key="6">
    <source>
        <dbReference type="ARBA" id="ARBA00023136"/>
    </source>
</evidence>
<evidence type="ECO:0000256" key="2">
    <source>
        <dbReference type="ARBA" id="ARBA00022448"/>
    </source>
</evidence>
<dbReference type="PANTHER" id="PTHR43163:SF6">
    <property type="entry name" value="DIPEPTIDE TRANSPORT SYSTEM PERMEASE PROTEIN DPPB-RELATED"/>
    <property type="match status" value="1"/>
</dbReference>
<dbReference type="AlphaFoldDB" id="A0A542DWF5"/>
<gene>
    <name evidence="9" type="ORF">FB458_0446</name>
</gene>